<feature type="compositionally biased region" description="Polar residues" evidence="1">
    <location>
        <begin position="1"/>
        <end position="11"/>
    </location>
</feature>
<dbReference type="Proteomes" id="UP000765509">
    <property type="component" value="Unassembled WGS sequence"/>
</dbReference>
<evidence type="ECO:0000313" key="3">
    <source>
        <dbReference type="Proteomes" id="UP000765509"/>
    </source>
</evidence>
<gene>
    <name evidence="2" type="ORF">O181_052357</name>
</gene>
<sequence length="94" mass="10388">MEGAEPSNSSRLGEAEDEEGEESVEEEDFNKTEVAYALEDSPEVPNLSLSNQPLASEAEQNLLKMMEKMTQFLGELTQFSPVTLSESQNSSFHS</sequence>
<dbReference type="EMBL" id="AVOT02022910">
    <property type="protein sequence ID" value="MBW0512642.1"/>
    <property type="molecule type" value="Genomic_DNA"/>
</dbReference>
<evidence type="ECO:0000313" key="2">
    <source>
        <dbReference type="EMBL" id="MBW0512642.1"/>
    </source>
</evidence>
<accession>A0A9Q3E7H3</accession>
<name>A0A9Q3E7H3_9BASI</name>
<evidence type="ECO:0000256" key="1">
    <source>
        <dbReference type="SAM" id="MobiDB-lite"/>
    </source>
</evidence>
<feature type="compositionally biased region" description="Acidic residues" evidence="1">
    <location>
        <begin position="15"/>
        <end position="28"/>
    </location>
</feature>
<dbReference type="AlphaFoldDB" id="A0A9Q3E7H3"/>
<organism evidence="2 3">
    <name type="scientific">Austropuccinia psidii MF-1</name>
    <dbReference type="NCBI Taxonomy" id="1389203"/>
    <lineage>
        <taxon>Eukaryota</taxon>
        <taxon>Fungi</taxon>
        <taxon>Dikarya</taxon>
        <taxon>Basidiomycota</taxon>
        <taxon>Pucciniomycotina</taxon>
        <taxon>Pucciniomycetes</taxon>
        <taxon>Pucciniales</taxon>
        <taxon>Sphaerophragmiaceae</taxon>
        <taxon>Austropuccinia</taxon>
    </lineage>
</organism>
<reference evidence="2" key="1">
    <citation type="submission" date="2021-03" db="EMBL/GenBank/DDBJ databases">
        <title>Draft genome sequence of rust myrtle Austropuccinia psidii MF-1, a brazilian biotype.</title>
        <authorList>
            <person name="Quecine M.C."/>
            <person name="Pachon D.M.R."/>
            <person name="Bonatelli M.L."/>
            <person name="Correr F.H."/>
            <person name="Franceschini L.M."/>
            <person name="Leite T.F."/>
            <person name="Margarido G.R.A."/>
            <person name="Almeida C.A."/>
            <person name="Ferrarezi J.A."/>
            <person name="Labate C.A."/>
        </authorList>
    </citation>
    <scope>NUCLEOTIDE SEQUENCE</scope>
    <source>
        <strain evidence="2">MF-1</strain>
    </source>
</reference>
<proteinExistence type="predicted"/>
<feature type="region of interest" description="Disordered" evidence="1">
    <location>
        <begin position="1"/>
        <end position="53"/>
    </location>
</feature>
<keyword evidence="3" id="KW-1185">Reference proteome</keyword>
<comment type="caution">
    <text evidence="2">The sequence shown here is derived from an EMBL/GenBank/DDBJ whole genome shotgun (WGS) entry which is preliminary data.</text>
</comment>
<protein>
    <submittedName>
        <fullName evidence="2">Uncharacterized protein</fullName>
    </submittedName>
</protein>